<comment type="subcellular location">
    <subcellularLocation>
        <location evidence="1">Cell membrane</location>
        <topology evidence="1">Multi-pass membrane protein</topology>
    </subcellularLocation>
</comment>
<protein>
    <recommendedName>
        <fullName evidence="9">G-protein coupled receptors family 1 profile domain-containing protein</fullName>
    </recommendedName>
</protein>
<keyword evidence="2" id="KW-1003">Cell membrane</keyword>
<dbReference type="PANTHER" id="PTHR24241:SF59">
    <property type="entry name" value="ADIPOKINETIC HORMONE RECEPTOR, ISOFORM C"/>
    <property type="match status" value="1"/>
</dbReference>
<dbReference type="GO" id="GO:0004930">
    <property type="term" value="F:G protein-coupled receptor activity"/>
    <property type="evidence" value="ECO:0007669"/>
    <property type="project" value="InterPro"/>
</dbReference>
<dbReference type="Proteomes" id="UP001208570">
    <property type="component" value="Unassembled WGS sequence"/>
</dbReference>
<keyword evidence="4 7" id="KW-1133">Transmembrane helix</keyword>
<dbReference type="AlphaFoldDB" id="A0AAD9J9V0"/>
<evidence type="ECO:0000256" key="7">
    <source>
        <dbReference type="SAM" id="Phobius"/>
    </source>
</evidence>
<dbReference type="InterPro" id="IPR000276">
    <property type="entry name" value="GPCR_Rhodpsn"/>
</dbReference>
<dbReference type="PROSITE" id="PS50262">
    <property type="entry name" value="G_PROTEIN_RECEP_F1_2"/>
    <property type="match status" value="1"/>
</dbReference>
<dbReference type="PANTHER" id="PTHR24241">
    <property type="entry name" value="NEUROPEPTIDE RECEPTOR-RELATED G-PROTEIN COUPLED RECEPTOR"/>
    <property type="match status" value="1"/>
</dbReference>
<evidence type="ECO:0000259" key="9">
    <source>
        <dbReference type="PROSITE" id="PS50262"/>
    </source>
</evidence>
<evidence type="ECO:0000256" key="3">
    <source>
        <dbReference type="ARBA" id="ARBA00022692"/>
    </source>
</evidence>
<keyword evidence="8" id="KW-0732">Signal</keyword>
<organism evidence="10 11">
    <name type="scientific">Paralvinella palmiformis</name>
    <dbReference type="NCBI Taxonomy" id="53620"/>
    <lineage>
        <taxon>Eukaryota</taxon>
        <taxon>Metazoa</taxon>
        <taxon>Spiralia</taxon>
        <taxon>Lophotrochozoa</taxon>
        <taxon>Annelida</taxon>
        <taxon>Polychaeta</taxon>
        <taxon>Sedentaria</taxon>
        <taxon>Canalipalpata</taxon>
        <taxon>Terebellida</taxon>
        <taxon>Terebelliformia</taxon>
        <taxon>Alvinellidae</taxon>
        <taxon>Paralvinella</taxon>
    </lineage>
</organism>
<keyword evidence="3 7" id="KW-0812">Transmembrane</keyword>
<keyword evidence="11" id="KW-1185">Reference proteome</keyword>
<dbReference type="InterPro" id="IPR017452">
    <property type="entry name" value="GPCR_Rhodpsn_7TM"/>
</dbReference>
<evidence type="ECO:0000313" key="10">
    <source>
        <dbReference type="EMBL" id="KAK2148862.1"/>
    </source>
</evidence>
<name>A0AAD9J9V0_9ANNE</name>
<evidence type="ECO:0000256" key="1">
    <source>
        <dbReference type="ARBA" id="ARBA00004651"/>
    </source>
</evidence>
<dbReference type="EMBL" id="JAODUP010000479">
    <property type="protein sequence ID" value="KAK2148862.1"/>
    <property type="molecule type" value="Genomic_DNA"/>
</dbReference>
<keyword evidence="5 7" id="KW-0472">Membrane</keyword>
<evidence type="ECO:0000256" key="5">
    <source>
        <dbReference type="ARBA" id="ARBA00023136"/>
    </source>
</evidence>
<feature type="transmembrane region" description="Helical" evidence="7">
    <location>
        <begin position="74"/>
        <end position="93"/>
    </location>
</feature>
<feature type="domain" description="G-protein coupled receptors family 1 profile" evidence="9">
    <location>
        <begin position="53"/>
        <end position="193"/>
    </location>
</feature>
<dbReference type="Pfam" id="PF00001">
    <property type="entry name" value="7tm_1"/>
    <property type="match status" value="1"/>
</dbReference>
<sequence length="316" mass="36244">MMFSCDSRQFWIIRSRLVAWLTAILLHRDSIPGLQSVIFHVEHHPVYNWFTQCVTFNFYPTPAHELAYNLFNMAALYGVPLLIIIISYTLILWEISKKSRESREQTATEVRENLRRRETFRRSGIGRIEKARIRTLKMTIVIVLVFVACWTPYFVINAWFWFDEESAHKINAKVTRGLLIFAVSNSCVNPIVYGMFTHTFAREFKSWCCSRSRCGRRRLYEASSSSKVRQMLAKRSAKQQNAKNGAPAGKLSQHANDACAPIEDVVASGLHETPYLGNVSNSTCSSSKMAVKRQTTPPHIAQGMGQKDSFEKYFLI</sequence>
<reference evidence="10" key="1">
    <citation type="journal article" date="2023" name="Mol. Biol. Evol.">
        <title>Third-Generation Sequencing Reveals the Adaptive Role of the Epigenome in Three Deep-Sea Polychaetes.</title>
        <authorList>
            <person name="Perez M."/>
            <person name="Aroh O."/>
            <person name="Sun Y."/>
            <person name="Lan Y."/>
            <person name="Juniper S.K."/>
            <person name="Young C.R."/>
            <person name="Angers B."/>
            <person name="Qian P.Y."/>
        </authorList>
    </citation>
    <scope>NUCLEOTIDE SEQUENCE</scope>
    <source>
        <strain evidence="10">P08H-3</strain>
    </source>
</reference>
<evidence type="ECO:0000256" key="2">
    <source>
        <dbReference type="ARBA" id="ARBA00022475"/>
    </source>
</evidence>
<evidence type="ECO:0000256" key="8">
    <source>
        <dbReference type="SAM" id="SignalP"/>
    </source>
</evidence>
<accession>A0AAD9J9V0</accession>
<gene>
    <name evidence="10" type="ORF">LSH36_479g02006</name>
</gene>
<evidence type="ECO:0000256" key="6">
    <source>
        <dbReference type="ARBA" id="ARBA00023170"/>
    </source>
</evidence>
<feature type="chain" id="PRO_5042042451" description="G-protein coupled receptors family 1 profile domain-containing protein" evidence="8">
    <location>
        <begin position="27"/>
        <end position="316"/>
    </location>
</feature>
<feature type="transmembrane region" description="Helical" evidence="7">
    <location>
        <begin position="174"/>
        <end position="196"/>
    </location>
</feature>
<dbReference type="PRINTS" id="PR00237">
    <property type="entry name" value="GPCRRHODOPSN"/>
</dbReference>
<proteinExistence type="predicted"/>
<keyword evidence="6" id="KW-0675">Receptor</keyword>
<evidence type="ECO:0000313" key="11">
    <source>
        <dbReference type="Proteomes" id="UP001208570"/>
    </source>
</evidence>
<dbReference type="GO" id="GO:0032870">
    <property type="term" value="P:cellular response to hormone stimulus"/>
    <property type="evidence" value="ECO:0007669"/>
    <property type="project" value="TreeGrafter"/>
</dbReference>
<dbReference type="Gene3D" id="1.20.1070.10">
    <property type="entry name" value="Rhodopsin 7-helix transmembrane proteins"/>
    <property type="match status" value="1"/>
</dbReference>
<comment type="caution">
    <text evidence="10">The sequence shown here is derived from an EMBL/GenBank/DDBJ whole genome shotgun (WGS) entry which is preliminary data.</text>
</comment>
<dbReference type="GO" id="GO:0005886">
    <property type="term" value="C:plasma membrane"/>
    <property type="evidence" value="ECO:0007669"/>
    <property type="project" value="UniProtKB-SubCell"/>
</dbReference>
<evidence type="ECO:0000256" key="4">
    <source>
        <dbReference type="ARBA" id="ARBA00022989"/>
    </source>
</evidence>
<dbReference type="GO" id="GO:0042277">
    <property type="term" value="F:peptide binding"/>
    <property type="evidence" value="ECO:0007669"/>
    <property type="project" value="TreeGrafter"/>
</dbReference>
<feature type="transmembrane region" description="Helical" evidence="7">
    <location>
        <begin position="140"/>
        <end position="162"/>
    </location>
</feature>
<dbReference type="SUPFAM" id="SSF81321">
    <property type="entry name" value="Family A G protein-coupled receptor-like"/>
    <property type="match status" value="1"/>
</dbReference>
<feature type="signal peptide" evidence="8">
    <location>
        <begin position="1"/>
        <end position="26"/>
    </location>
</feature>